<dbReference type="Gene3D" id="3.30.980.10">
    <property type="entry name" value="Threonyl-trna Synthetase, Chain A, domain 2"/>
    <property type="match status" value="1"/>
</dbReference>
<comment type="caution">
    <text evidence="2">The sequence shown here is derived from an EMBL/GenBank/DDBJ whole genome shotgun (WGS) entry which is preliminary data.</text>
</comment>
<evidence type="ECO:0000313" key="3">
    <source>
        <dbReference type="Proteomes" id="UP001204579"/>
    </source>
</evidence>
<dbReference type="AlphaFoldDB" id="A0AAW5N5Q6"/>
<dbReference type="Pfam" id="PF00485">
    <property type="entry name" value="PRK"/>
    <property type="match status" value="1"/>
</dbReference>
<keyword evidence="3" id="KW-1185">Reference proteome</keyword>
<accession>A0AAW5N5Q6</accession>
<dbReference type="EMBL" id="JANRHJ010000012">
    <property type="protein sequence ID" value="MCR8874562.1"/>
    <property type="molecule type" value="Genomic_DNA"/>
</dbReference>
<dbReference type="PANTHER" id="PTHR10285">
    <property type="entry name" value="URIDINE KINASE"/>
    <property type="match status" value="1"/>
</dbReference>
<dbReference type="RefSeq" id="WP_185095062.1">
    <property type="nucleotide sequence ID" value="NZ_CALULB010000035.1"/>
</dbReference>
<dbReference type="Proteomes" id="UP001204579">
    <property type="component" value="Unassembled WGS sequence"/>
</dbReference>
<dbReference type="InterPro" id="IPR006083">
    <property type="entry name" value="PRK/URK"/>
</dbReference>
<sequence>MTFMLQIYCKNKNLSKEFEEGTSLFEIYQGFDLNMPYGPVSARVNNKVEDLNFKVYYNKDVEFLDITSASGMRTYVRSLCFILTKAVSELYPNGNILLEHPVSKGYFCKLCIDRTIGLDDVIRIKQRMQEIIKADLPFIRHEKHTDEIIRLFKERGMDDKVKLLETSGQLYSCYQQLGDTIDSYYGSLVPSTGYIRLFDIVKYYDGLLLRIPNRKNPDKLEEVVKQEKMLDVFQEYHRWNEILGISTVGDLNQACNRGMATDLINVSEALQEKKIVRIADEITNRNENGQRVKLVLISGPSSSGKTTFSKRLSIQLMTNGLRPYPISLDDYFVNREDTPLDENGQHDFESLYALDLPFFEAQLKALLAGEEVELPRFNFNIGKREPSGKKLRIDDNMILILEGIHALNPALTPNIPAANKYKIYVSALTTILLDNHNYIPTTDNRLLRRIIRDYKYRSHSAEATINRWPSVRAGEEKWIFPYQEYADAMFNSALIFELAVLKDHVEPVLRKVPNNSPAYSEAHRLLRFLSHFVPVQDEELPPTSLLREFLGGSSFVY</sequence>
<evidence type="ECO:0000313" key="2">
    <source>
        <dbReference type="EMBL" id="MCR8874562.1"/>
    </source>
</evidence>
<dbReference type="Gene3D" id="3.40.50.300">
    <property type="entry name" value="P-loop containing nucleotide triphosphate hydrolases"/>
    <property type="match status" value="1"/>
</dbReference>
<dbReference type="GO" id="GO:0016301">
    <property type="term" value="F:kinase activity"/>
    <property type="evidence" value="ECO:0007669"/>
    <property type="project" value="UniProtKB-KW"/>
</dbReference>
<organism evidence="2 3">
    <name type="scientific">Phocaeicola barnesiae</name>
    <dbReference type="NCBI Taxonomy" id="376804"/>
    <lineage>
        <taxon>Bacteria</taxon>
        <taxon>Pseudomonadati</taxon>
        <taxon>Bacteroidota</taxon>
        <taxon>Bacteroidia</taxon>
        <taxon>Bacteroidales</taxon>
        <taxon>Bacteroidaceae</taxon>
        <taxon>Phocaeicola</taxon>
    </lineage>
</organism>
<dbReference type="CDD" id="cd02028">
    <property type="entry name" value="UMPK_like"/>
    <property type="match status" value="1"/>
</dbReference>
<dbReference type="SUPFAM" id="SSF55186">
    <property type="entry name" value="ThrRS/AlaRS common domain"/>
    <property type="match status" value="1"/>
</dbReference>
<dbReference type="GO" id="GO:0005524">
    <property type="term" value="F:ATP binding"/>
    <property type="evidence" value="ECO:0007669"/>
    <property type="project" value="InterPro"/>
</dbReference>
<keyword evidence="2" id="KW-0418">Kinase</keyword>
<evidence type="ECO:0000259" key="1">
    <source>
        <dbReference type="Pfam" id="PF00485"/>
    </source>
</evidence>
<dbReference type="InterPro" id="IPR018163">
    <property type="entry name" value="Thr/Ala-tRNA-synth_IIc_edit"/>
</dbReference>
<dbReference type="GeneID" id="82442649"/>
<proteinExistence type="predicted"/>
<protein>
    <submittedName>
        <fullName evidence="2">Nucleoside kinase</fullName>
    </submittedName>
</protein>
<name>A0AAW5N5Q6_9BACT</name>
<dbReference type="FunFam" id="3.40.50.300:FF:001230">
    <property type="entry name" value="Phosphoribulokinase/uridine kinase family protein"/>
    <property type="match status" value="1"/>
</dbReference>
<gene>
    <name evidence="2" type="ORF">NW209_11140</name>
</gene>
<reference evidence="2 3" key="1">
    <citation type="submission" date="2022-08" db="EMBL/GenBank/DDBJ databases">
        <authorList>
            <person name="Zeman M."/>
            <person name="Kubasova T."/>
        </authorList>
    </citation>
    <scope>NUCLEOTIDE SEQUENCE [LARGE SCALE GENOMIC DNA]</scope>
    <source>
        <strain evidence="2 3">ET62</strain>
    </source>
</reference>
<dbReference type="InterPro" id="IPR027417">
    <property type="entry name" value="P-loop_NTPase"/>
</dbReference>
<feature type="domain" description="Phosphoribulokinase/uridine kinase" evidence="1">
    <location>
        <begin position="297"/>
        <end position="492"/>
    </location>
</feature>
<keyword evidence="2" id="KW-0808">Transferase</keyword>
<dbReference type="SUPFAM" id="SSF52540">
    <property type="entry name" value="P-loop containing nucleoside triphosphate hydrolases"/>
    <property type="match status" value="1"/>
</dbReference>